<dbReference type="RefSeq" id="WP_098245194.1">
    <property type="nucleotide sequence ID" value="NZ_CP022685.1"/>
</dbReference>
<proteinExistence type="predicted"/>
<organism evidence="2 3">
    <name type="scientific">Streptomyces formicae</name>
    <dbReference type="NCBI Taxonomy" id="1616117"/>
    <lineage>
        <taxon>Bacteria</taxon>
        <taxon>Bacillati</taxon>
        <taxon>Actinomycetota</taxon>
        <taxon>Actinomycetes</taxon>
        <taxon>Kitasatosporales</taxon>
        <taxon>Streptomycetaceae</taxon>
        <taxon>Streptomyces</taxon>
    </lineage>
</organism>
<dbReference type="KEGG" id="sfk:KY5_5957"/>
<reference evidence="2 3" key="1">
    <citation type="submission" date="2017-08" db="EMBL/GenBank/DDBJ databases">
        <title>Complete Genome Sequence of Streptomyces formicae KY5, the formicamycin producer.</title>
        <authorList>
            <person name="Holmes N.A."/>
            <person name="Devine R."/>
            <person name="Qin Z."/>
            <person name="Seipke R.F."/>
            <person name="Wilkinson B."/>
            <person name="Hutchings M.I."/>
        </authorList>
    </citation>
    <scope>NUCLEOTIDE SEQUENCE [LARGE SCALE GENOMIC DNA]</scope>
    <source>
        <strain evidence="2 3">KY5</strain>
    </source>
</reference>
<dbReference type="Proteomes" id="UP000221011">
    <property type="component" value="Chromosome"/>
</dbReference>
<name>A0A291QHQ8_9ACTN</name>
<evidence type="ECO:0000313" key="2">
    <source>
        <dbReference type="EMBL" id="ATL30975.1"/>
    </source>
</evidence>
<keyword evidence="1" id="KW-0472">Membrane</keyword>
<evidence type="ECO:0000256" key="1">
    <source>
        <dbReference type="SAM" id="Phobius"/>
    </source>
</evidence>
<evidence type="ECO:0000313" key="3">
    <source>
        <dbReference type="Proteomes" id="UP000221011"/>
    </source>
</evidence>
<keyword evidence="1" id="KW-1133">Transmembrane helix</keyword>
<dbReference type="AlphaFoldDB" id="A0A291QHQ8"/>
<keyword evidence="1" id="KW-0812">Transmembrane</keyword>
<protein>
    <submittedName>
        <fullName evidence="2">Putative integral membrane protein</fullName>
    </submittedName>
</protein>
<feature type="transmembrane region" description="Helical" evidence="1">
    <location>
        <begin position="98"/>
        <end position="120"/>
    </location>
</feature>
<feature type="transmembrane region" description="Helical" evidence="1">
    <location>
        <begin position="58"/>
        <end position="78"/>
    </location>
</feature>
<accession>A0A291QHQ8</accession>
<gene>
    <name evidence="2" type="ORF">KY5_5957</name>
</gene>
<dbReference type="EMBL" id="CP022685">
    <property type="protein sequence ID" value="ATL30975.1"/>
    <property type="molecule type" value="Genomic_DNA"/>
</dbReference>
<sequence>MSGLTNAVVICAVVVLVIVRQFKAQQIGTDRRWWVIPAVLVFLAVREPDLIDHHHQTASVVLLVAELLVGLAMGAGWARTSHVWTEADGTAWSKGTKATALVWAVGIGLRAGLFGLGAALDVRQGSATLMLALAATLLVRSGLLLQRTGAGNRTYGVADAAYEPLRKDPV</sequence>
<keyword evidence="3" id="KW-1185">Reference proteome</keyword>